<dbReference type="InterPro" id="IPR036881">
    <property type="entry name" value="Glyco_hydro_3_C_sf"/>
</dbReference>
<dbReference type="InterPro" id="IPR011658">
    <property type="entry name" value="PA14_dom"/>
</dbReference>
<feature type="chain" id="PRO_5046368242" evidence="3">
    <location>
        <begin position="25"/>
        <end position="887"/>
    </location>
</feature>
<keyword evidence="2 5" id="KW-0378">Hydrolase</keyword>
<dbReference type="EMBL" id="CP063231">
    <property type="protein sequence ID" value="URL57094.1"/>
    <property type="molecule type" value="Genomic_DNA"/>
</dbReference>
<evidence type="ECO:0000256" key="2">
    <source>
        <dbReference type="ARBA" id="ARBA00022801"/>
    </source>
</evidence>
<dbReference type="Pfam" id="PF00933">
    <property type="entry name" value="Glyco_hydro_3"/>
    <property type="match status" value="1"/>
</dbReference>
<name>A0ABY4SYF1_9GAMM</name>
<dbReference type="InterPro" id="IPR002772">
    <property type="entry name" value="Glyco_hydro_3_C"/>
</dbReference>
<dbReference type="RefSeq" id="WP_250338044.1">
    <property type="nucleotide sequence ID" value="NZ_CP063231.1"/>
</dbReference>
<dbReference type="SMART" id="SM00758">
    <property type="entry name" value="PA14"/>
    <property type="match status" value="1"/>
</dbReference>
<dbReference type="InterPro" id="IPR017853">
    <property type="entry name" value="GH"/>
</dbReference>
<dbReference type="Pfam" id="PF14310">
    <property type="entry name" value="Fn3-like"/>
    <property type="match status" value="1"/>
</dbReference>
<dbReference type="InterPro" id="IPR013783">
    <property type="entry name" value="Ig-like_fold"/>
</dbReference>
<feature type="domain" description="PA14" evidence="4">
    <location>
        <begin position="447"/>
        <end position="593"/>
    </location>
</feature>
<protein>
    <submittedName>
        <fullName evidence="5">Glycoside hydrolase family 3 C-terminal domain-containing protein</fullName>
    </submittedName>
</protein>
<reference evidence="5" key="1">
    <citation type="submission" date="2020-10" db="EMBL/GenBank/DDBJ databases">
        <title>Whole-genome sequence of Luteibacter sp. EIF3.</title>
        <authorList>
            <person name="Friedrich I."/>
            <person name="Hertel R."/>
            <person name="Daniel R."/>
        </authorList>
    </citation>
    <scope>NUCLEOTIDE SEQUENCE</scope>
    <source>
        <strain evidence="5">EIF3</strain>
    </source>
</reference>
<dbReference type="SMART" id="SM01217">
    <property type="entry name" value="Fn3_like"/>
    <property type="match status" value="1"/>
</dbReference>
<feature type="signal peptide" evidence="3">
    <location>
        <begin position="1"/>
        <end position="24"/>
    </location>
</feature>
<dbReference type="GO" id="GO:0016787">
    <property type="term" value="F:hydrolase activity"/>
    <property type="evidence" value="ECO:0007669"/>
    <property type="project" value="UniProtKB-KW"/>
</dbReference>
<gene>
    <name evidence="5" type="ORF">IM816_10540</name>
</gene>
<dbReference type="PANTHER" id="PTHR42715:SF10">
    <property type="entry name" value="BETA-GLUCOSIDASE"/>
    <property type="match status" value="1"/>
</dbReference>
<dbReference type="InterPro" id="IPR050288">
    <property type="entry name" value="Cellulose_deg_GH3"/>
</dbReference>
<dbReference type="Gene3D" id="3.40.50.1700">
    <property type="entry name" value="Glycoside hydrolase family 3 C-terminal domain"/>
    <property type="match status" value="1"/>
</dbReference>
<dbReference type="InterPro" id="IPR036962">
    <property type="entry name" value="Glyco_hydro_3_N_sf"/>
</dbReference>
<evidence type="ECO:0000259" key="4">
    <source>
        <dbReference type="PROSITE" id="PS51820"/>
    </source>
</evidence>
<dbReference type="PRINTS" id="PR00133">
    <property type="entry name" value="GLHYDRLASE3"/>
</dbReference>
<evidence type="ECO:0000313" key="5">
    <source>
        <dbReference type="EMBL" id="URL57094.1"/>
    </source>
</evidence>
<evidence type="ECO:0000313" key="6">
    <source>
        <dbReference type="Proteomes" id="UP001056681"/>
    </source>
</evidence>
<sequence>MKKLTLATCLTAALTSTVAAPVSAQQTRGAAPALHPAQRSLQGIPAVRGHAPDFLQDWLADQIADRIVRKMTLQEKLDYIGGTGAWDIKPLTRLGLPQIYATDASLGVRLSSPAGVSYPAGQALASSWDTHLAKQFGSSLGRDARQLGFQNVLGPGVNMYRTPYAGRAFEYMSGEDPYLGAALVPQVIDGIQDQGVWATLKHLVANDEENNRLAVNISVDERTLRELYLVPFESAVKAGKPANIMCAFNGVNGPLACENAHLNNEIVKQQWGFKGFIESDYNALQDGTKGALGGTDLDMPNGKFMNATTLQPLIDNGTIPQSVIDDKVRRIVRQIALFGFTDNTVSMDNTQTPEQRAQSQAMARDIAREGTVLLKNDHNNLPLASDHPLKVAVIGYRSVTAPPSGFGSANINPNEYVNDIDGIRAAAPQGSQVDYIDRMSLDPGLTPSVGGFTGAYSSNGQTVTRDDRLINLDWNNGGSPFGSAMPDAAVWSGKITPTTTGDHVFKVRADGAVRVQIDGQEIVNNGAGTVITPSIPPTIPSYGTIRLQAGQTYDVSIQYERKPNYFGTLGGFQGVQFSWASLVPTTDLGQYDAVVVVGGLGSEYEGEGFDRPFILPEAQDELIANVAAANPRTTVVMHAGGGVSMRAWVDKVASVLYPWYAGEEGGAAIGEILFGKVNPSGKLPITIERDEKDNPTYANYPFPQNSTANKEIVYSEGLLNGYRGFEAKGITPEFAFGHGLSYSTFTYGPVHVTFGNVPYLDDRQIVARAQFTITNTSQREGTEVAQVYVGEDAPPVSRPKKELKGFARVTLNPGETRQVTVPLNARAFAWFDTSVNTWRIDRGSYTVSVGGASDAIAGTASITLPRDQLLSVKDSLPVVEPTRRSKQ</sequence>
<dbReference type="Gene3D" id="2.60.120.260">
    <property type="entry name" value="Galactose-binding domain-like"/>
    <property type="match status" value="1"/>
</dbReference>
<dbReference type="PANTHER" id="PTHR42715">
    <property type="entry name" value="BETA-GLUCOSIDASE"/>
    <property type="match status" value="1"/>
</dbReference>
<dbReference type="Proteomes" id="UP001056681">
    <property type="component" value="Chromosome"/>
</dbReference>
<proteinExistence type="inferred from homology"/>
<dbReference type="Gene3D" id="3.20.20.300">
    <property type="entry name" value="Glycoside hydrolase, family 3, N-terminal domain"/>
    <property type="match status" value="1"/>
</dbReference>
<keyword evidence="3" id="KW-0732">Signal</keyword>
<keyword evidence="6" id="KW-1185">Reference proteome</keyword>
<dbReference type="SUPFAM" id="SSF51445">
    <property type="entry name" value="(Trans)glycosidases"/>
    <property type="match status" value="1"/>
</dbReference>
<evidence type="ECO:0000256" key="1">
    <source>
        <dbReference type="ARBA" id="ARBA00005336"/>
    </source>
</evidence>
<evidence type="ECO:0000256" key="3">
    <source>
        <dbReference type="SAM" id="SignalP"/>
    </source>
</evidence>
<dbReference type="InterPro" id="IPR037524">
    <property type="entry name" value="PA14/GLEYA"/>
</dbReference>
<organism evidence="5 6">
    <name type="scientific">Luteibacter flocculans</name>
    <dbReference type="NCBI Taxonomy" id="2780091"/>
    <lineage>
        <taxon>Bacteria</taxon>
        <taxon>Pseudomonadati</taxon>
        <taxon>Pseudomonadota</taxon>
        <taxon>Gammaproteobacteria</taxon>
        <taxon>Lysobacterales</taxon>
        <taxon>Rhodanobacteraceae</taxon>
        <taxon>Luteibacter</taxon>
    </lineage>
</organism>
<dbReference type="SUPFAM" id="SSF52279">
    <property type="entry name" value="Beta-D-glucan exohydrolase, C-terminal domain"/>
    <property type="match status" value="1"/>
</dbReference>
<dbReference type="Gene3D" id="2.60.40.10">
    <property type="entry name" value="Immunoglobulins"/>
    <property type="match status" value="1"/>
</dbReference>
<accession>A0ABY4SYF1</accession>
<dbReference type="InterPro" id="IPR001764">
    <property type="entry name" value="Glyco_hydro_3_N"/>
</dbReference>
<dbReference type="InterPro" id="IPR026891">
    <property type="entry name" value="Fn3-like"/>
</dbReference>
<dbReference type="PROSITE" id="PS51820">
    <property type="entry name" value="PA14"/>
    <property type="match status" value="1"/>
</dbReference>
<comment type="similarity">
    <text evidence="1">Belongs to the glycosyl hydrolase 3 family.</text>
</comment>
<dbReference type="Pfam" id="PF01915">
    <property type="entry name" value="Glyco_hydro_3_C"/>
    <property type="match status" value="1"/>
</dbReference>
<dbReference type="Pfam" id="PF07691">
    <property type="entry name" value="PA14"/>
    <property type="match status" value="1"/>
</dbReference>